<dbReference type="Ensembl" id="ENSOART00020058381.1">
    <property type="protein sequence ID" value="ENSOARP00020058333.1"/>
    <property type="gene ID" value="ENSOARG00020000632.2"/>
</dbReference>
<name>A0AC11EG79_SHEEP</name>
<accession>A0AC11EG79</accession>
<gene>
    <name evidence="1" type="primary">DNAJB1</name>
</gene>
<evidence type="ECO:0000313" key="1">
    <source>
        <dbReference type="Ensembl" id="ENSOARP00020058333.1"/>
    </source>
</evidence>
<organism evidence="1">
    <name type="scientific">Ovis aries</name>
    <name type="common">Sheep</name>
    <dbReference type="NCBI Taxonomy" id="9940"/>
    <lineage>
        <taxon>Eukaryota</taxon>
        <taxon>Metazoa</taxon>
        <taxon>Chordata</taxon>
        <taxon>Craniata</taxon>
        <taxon>Vertebrata</taxon>
        <taxon>Euteleostomi</taxon>
        <taxon>Mammalia</taxon>
        <taxon>Eutheria</taxon>
        <taxon>Laurasiatheria</taxon>
        <taxon>Artiodactyla</taxon>
        <taxon>Ruminantia</taxon>
        <taxon>Pecora</taxon>
        <taxon>Bovidae</taxon>
        <taxon>Caprinae</taxon>
        <taxon>Ovis</taxon>
    </lineage>
</organism>
<proteinExistence type="predicted"/>
<reference evidence="1" key="1">
    <citation type="submission" date="2020-11" db="EMBL/GenBank/DDBJ databases">
        <authorList>
            <person name="Davenport K.M."/>
            <person name="Bickhart D.M."/>
            <person name="Smith T.P.L."/>
            <person name="Murdoch B.M."/>
            <person name="Rosen B.D."/>
        </authorList>
    </citation>
    <scope>NUCLEOTIDE SEQUENCE [LARGE SCALE GENOMIC DNA]</scope>
    <source>
        <strain evidence="1">OAR_USU_Benz2616</strain>
    </source>
</reference>
<reference evidence="1" key="2">
    <citation type="submission" date="2025-08" db="UniProtKB">
        <authorList>
            <consortium name="Ensembl"/>
        </authorList>
    </citation>
    <scope>IDENTIFICATION</scope>
</reference>
<reference evidence="1" key="3">
    <citation type="submission" date="2025-09" db="UniProtKB">
        <authorList>
            <consortium name="Ensembl"/>
        </authorList>
    </citation>
    <scope>IDENTIFICATION</scope>
</reference>
<sequence length="490" mass="53335">MGQGRAQEAVGGAAPPRMSRVAAWTTGIGQSRVRGGAEGSGGGWRALEASAGRVYRVRDGAVAEPGDGDSWVAGRRRGQWERTITRRWAWPAVRRTRRSRGPTAVRRCVTTRTRTRSPALRRSSRRSPRPTTCSATRASARSSTATGRKVRARAQPGARPRRLTGGETEAGWPRCSISGGCSAAGVEAAPALWPQGPPPSDWRPPDGRRGPGRAACSEASSLKGSGPSGGSSGGTNGTSFSYTFHGDPHAMFAEFFGGRNPFDNFFGQRNGEEGMDIDDPFSGFPMGMGGFTNMNFGRSRPAQEPTRKKQDPPVTHDLRVSLEEIYSGCTKKMKISHKRLNPDGKSIRNEDKILTIEVKRGWKEGTKITFPKEGDQTSNNIPADIVFVLKDKPHNIFKRDGSDVIYPARISLREALCGCTVNVPTLDGRTIPVVFKDVIRPGMRRKVPGEGLPLPKTPEKRGDLIIEFEVIFPERIPQTSRTVLEQVLPI</sequence>
<protein>
    <submittedName>
        <fullName evidence="1">DnaJ heat shock protein family (Hsp40) member B1</fullName>
    </submittedName>
</protein>